<organism evidence="1 2">
    <name type="scientific">Ixodes persulcatus</name>
    <name type="common">Taiga tick</name>
    <dbReference type="NCBI Taxonomy" id="34615"/>
    <lineage>
        <taxon>Eukaryota</taxon>
        <taxon>Metazoa</taxon>
        <taxon>Ecdysozoa</taxon>
        <taxon>Arthropoda</taxon>
        <taxon>Chelicerata</taxon>
        <taxon>Arachnida</taxon>
        <taxon>Acari</taxon>
        <taxon>Parasitiformes</taxon>
        <taxon>Ixodida</taxon>
        <taxon>Ixodoidea</taxon>
        <taxon>Ixodidae</taxon>
        <taxon>Ixodinae</taxon>
        <taxon>Ixodes</taxon>
    </lineage>
</organism>
<name>A0AC60QMK2_IXOPE</name>
<reference evidence="1 2" key="1">
    <citation type="journal article" date="2020" name="Cell">
        <title>Large-Scale Comparative Analyses of Tick Genomes Elucidate Their Genetic Diversity and Vector Capacities.</title>
        <authorList>
            <consortium name="Tick Genome and Microbiome Consortium (TIGMIC)"/>
            <person name="Jia N."/>
            <person name="Wang J."/>
            <person name="Shi W."/>
            <person name="Du L."/>
            <person name="Sun Y."/>
            <person name="Zhan W."/>
            <person name="Jiang J.F."/>
            <person name="Wang Q."/>
            <person name="Zhang B."/>
            <person name="Ji P."/>
            <person name="Bell-Sakyi L."/>
            <person name="Cui X.M."/>
            <person name="Yuan T.T."/>
            <person name="Jiang B.G."/>
            <person name="Yang W.F."/>
            <person name="Lam T.T."/>
            <person name="Chang Q.C."/>
            <person name="Ding S.J."/>
            <person name="Wang X.J."/>
            <person name="Zhu J.G."/>
            <person name="Ruan X.D."/>
            <person name="Zhao L."/>
            <person name="Wei J.T."/>
            <person name="Ye R.Z."/>
            <person name="Que T.C."/>
            <person name="Du C.H."/>
            <person name="Zhou Y.H."/>
            <person name="Cheng J.X."/>
            <person name="Dai P.F."/>
            <person name="Guo W.B."/>
            <person name="Han X.H."/>
            <person name="Huang E.J."/>
            <person name="Li L.F."/>
            <person name="Wei W."/>
            <person name="Gao Y.C."/>
            <person name="Liu J.Z."/>
            <person name="Shao H.Z."/>
            <person name="Wang X."/>
            <person name="Wang C.C."/>
            <person name="Yang T.C."/>
            <person name="Huo Q.B."/>
            <person name="Li W."/>
            <person name="Chen H.Y."/>
            <person name="Chen S.E."/>
            <person name="Zhou L.G."/>
            <person name="Ni X.B."/>
            <person name="Tian J.H."/>
            <person name="Sheng Y."/>
            <person name="Liu T."/>
            <person name="Pan Y.S."/>
            <person name="Xia L.Y."/>
            <person name="Li J."/>
            <person name="Zhao F."/>
            <person name="Cao W.C."/>
        </authorList>
    </citation>
    <scope>NUCLEOTIDE SEQUENCE [LARGE SCALE GENOMIC DNA]</scope>
    <source>
        <strain evidence="1">Iper-2018</strain>
    </source>
</reference>
<protein>
    <submittedName>
        <fullName evidence="1">Uncharacterized protein</fullName>
    </submittedName>
</protein>
<proteinExistence type="predicted"/>
<dbReference type="Proteomes" id="UP000805193">
    <property type="component" value="Unassembled WGS sequence"/>
</dbReference>
<accession>A0AC60QMK2</accession>
<gene>
    <name evidence="1" type="ORF">HPB47_017739</name>
</gene>
<sequence>MFATYGVPERSKVHLIMLALSSKAEYLFSRLASEELSRYSAVITAVLEELKVTPEEHRERFVKAMRRKDEGWAQFASRLTSHFSYYIKARETKTLEALIELTVADCFKECLSPEAQRHVTLREEGG</sequence>
<dbReference type="EMBL" id="JABSTQ010006696">
    <property type="protein sequence ID" value="KAG0436828.1"/>
    <property type="molecule type" value="Genomic_DNA"/>
</dbReference>
<evidence type="ECO:0000313" key="1">
    <source>
        <dbReference type="EMBL" id="KAG0436828.1"/>
    </source>
</evidence>
<evidence type="ECO:0000313" key="2">
    <source>
        <dbReference type="Proteomes" id="UP000805193"/>
    </source>
</evidence>
<comment type="caution">
    <text evidence="1">The sequence shown here is derived from an EMBL/GenBank/DDBJ whole genome shotgun (WGS) entry which is preliminary data.</text>
</comment>
<keyword evidence="2" id="KW-1185">Reference proteome</keyword>